<dbReference type="GO" id="GO:0031956">
    <property type="term" value="F:medium-chain fatty acid-CoA ligase activity"/>
    <property type="evidence" value="ECO:0007669"/>
    <property type="project" value="TreeGrafter"/>
</dbReference>
<evidence type="ECO:0000256" key="2">
    <source>
        <dbReference type="ARBA" id="ARBA00022598"/>
    </source>
</evidence>
<dbReference type="InterPro" id="IPR045851">
    <property type="entry name" value="AMP-bd_C_sf"/>
</dbReference>
<evidence type="ECO:0000256" key="3">
    <source>
        <dbReference type="ARBA" id="ARBA00051915"/>
    </source>
</evidence>
<evidence type="ECO:0000256" key="1">
    <source>
        <dbReference type="ARBA" id="ARBA00006432"/>
    </source>
</evidence>
<dbReference type="EMBL" id="QYYD01000021">
    <property type="protein sequence ID" value="RJF69752.1"/>
    <property type="molecule type" value="Genomic_DNA"/>
</dbReference>
<dbReference type="Gene3D" id="3.30.300.30">
    <property type="match status" value="1"/>
</dbReference>
<evidence type="ECO:0000313" key="8">
    <source>
        <dbReference type="EMBL" id="RJF69752.1"/>
    </source>
</evidence>
<evidence type="ECO:0000256" key="4">
    <source>
        <dbReference type="ARBA" id="ARBA00066616"/>
    </source>
</evidence>
<dbReference type="AlphaFoldDB" id="A0A418V1H8"/>
<evidence type="ECO:0000313" key="9">
    <source>
        <dbReference type="Proteomes" id="UP000285523"/>
    </source>
</evidence>
<keyword evidence="2 8" id="KW-0436">Ligase</keyword>
<comment type="similarity">
    <text evidence="1">Belongs to the ATP-dependent AMP-binding enzyme family.</text>
</comment>
<dbReference type="EC" id="6.2.1.44" evidence="4"/>
<dbReference type="InterPro" id="IPR042099">
    <property type="entry name" value="ANL_N_sf"/>
</dbReference>
<feature type="domain" description="AMP-binding enzyme C-terminal" evidence="7">
    <location>
        <begin position="444"/>
        <end position="519"/>
    </location>
</feature>
<evidence type="ECO:0000259" key="7">
    <source>
        <dbReference type="Pfam" id="PF13193"/>
    </source>
</evidence>
<gene>
    <name evidence="8" type="ORF">D4Q52_19060</name>
</gene>
<dbReference type="Proteomes" id="UP000285523">
    <property type="component" value="Unassembled WGS sequence"/>
</dbReference>
<dbReference type="OrthoDB" id="9803968at2"/>
<dbReference type="FunFam" id="3.30.300.30:FF:000008">
    <property type="entry name" value="2,3-dihydroxybenzoate-AMP ligase"/>
    <property type="match status" value="1"/>
</dbReference>
<evidence type="ECO:0000256" key="5">
    <source>
        <dbReference type="ARBA" id="ARBA00067668"/>
    </source>
</evidence>
<dbReference type="GO" id="GO:0006631">
    <property type="term" value="P:fatty acid metabolic process"/>
    <property type="evidence" value="ECO:0007669"/>
    <property type="project" value="TreeGrafter"/>
</dbReference>
<dbReference type="RefSeq" id="WP_119858160.1">
    <property type="nucleotide sequence ID" value="NZ_QYYD01000021.1"/>
</dbReference>
<name>A0A418V1H8_RHOPL</name>
<dbReference type="Gene3D" id="3.40.50.12780">
    <property type="entry name" value="N-terminal domain of ligase-like"/>
    <property type="match status" value="1"/>
</dbReference>
<dbReference type="InterPro" id="IPR025110">
    <property type="entry name" value="AMP-bd_C"/>
</dbReference>
<reference evidence="8 9" key="1">
    <citation type="submission" date="2018-09" db="EMBL/GenBank/DDBJ databases">
        <title>Draft genome sequence of Rhodopseudomonas palustris 2.1.18.</title>
        <authorList>
            <person name="Robertson S.L."/>
            <person name="Meyer T.E."/>
            <person name="Kyndt J.A."/>
        </authorList>
    </citation>
    <scope>NUCLEOTIDE SEQUENCE [LARGE SCALE GENOMIC DNA]</scope>
    <source>
        <strain evidence="8 9">2.1.18</strain>
    </source>
</reference>
<dbReference type="Pfam" id="PF00501">
    <property type="entry name" value="AMP-binding"/>
    <property type="match status" value="1"/>
</dbReference>
<protein>
    <recommendedName>
        <fullName evidence="5">3-methylmercaptopropionyl-CoA ligase</fullName>
        <ecNumber evidence="4">6.2.1.44</ecNumber>
    </recommendedName>
</protein>
<proteinExistence type="inferred from homology"/>
<dbReference type="Pfam" id="PF13193">
    <property type="entry name" value="AMP-binding_C"/>
    <property type="match status" value="1"/>
</dbReference>
<dbReference type="InterPro" id="IPR000873">
    <property type="entry name" value="AMP-dep_synth/lig_dom"/>
</dbReference>
<accession>A0A418V1H8</accession>
<evidence type="ECO:0000259" key="6">
    <source>
        <dbReference type="Pfam" id="PF00501"/>
    </source>
</evidence>
<sequence length="541" mass="58826">MVGSADAGGRIPAEAETATVFDLVRRQASQRPDAIALTAASRFGGEHSLSYSALLDRATMLAAGLCRLQLSQGDRVGLMFDNESALEAAITMLALHRLGLVVVPVNTRFAAEEIVYVLGKADCGAIVAAQEFVALVSALRERIPSLQSIVGVGDKLPADVIDWREMAETDGTIFTAWPEVSPDAISEILFTSGTTAHPKGAVMTHSRSVISAYGFADALSLDADDVYQSFFPFFTTAALHCVLLPSWWAGAEAVLDRRFDLPEILARMHRRRATKYIGAPTFYVFLLETYDPAAHDLSSIRMFDYGGASMSVEVIRKLAATFPSVELRQTYGMTESGPSGTVMRGPDNLIKPGAVGRPWALTEVRIAGGEGCIVGPGERGEIEIRSPAVMREYFGEPQLTAATFHDGWLRTGDIGYLDQDGYLFHVDRKKDMIIRGGHNIGSLEVEEVFFAHPAVVEAAVISVPHPKLGEDICAFVVPQTGHTITADELRAFCIGKLADYKIPRWIEFADTLPRGPMGKVLKTQLRDRVQQRLAEGDRNAV</sequence>
<comment type="caution">
    <text evidence="8">The sequence shown here is derived from an EMBL/GenBank/DDBJ whole genome shotgun (WGS) entry which is preliminary data.</text>
</comment>
<feature type="domain" description="AMP-dependent synthetase/ligase" evidence="6">
    <location>
        <begin position="25"/>
        <end position="394"/>
    </location>
</feature>
<dbReference type="PANTHER" id="PTHR43201:SF5">
    <property type="entry name" value="MEDIUM-CHAIN ACYL-COA LIGASE ACSF2, MITOCHONDRIAL"/>
    <property type="match status" value="1"/>
</dbReference>
<dbReference type="PANTHER" id="PTHR43201">
    <property type="entry name" value="ACYL-COA SYNTHETASE"/>
    <property type="match status" value="1"/>
</dbReference>
<comment type="catalytic activity">
    <reaction evidence="3">
        <text>3-(methylsulfanyl)propanoate + ATP + CoA = 3-(methylsulfanyl)propanoyl-CoA + AMP + diphosphate</text>
        <dbReference type="Rhea" id="RHEA:43052"/>
        <dbReference type="ChEBI" id="CHEBI:30616"/>
        <dbReference type="ChEBI" id="CHEBI:33019"/>
        <dbReference type="ChEBI" id="CHEBI:49016"/>
        <dbReference type="ChEBI" id="CHEBI:57287"/>
        <dbReference type="ChEBI" id="CHEBI:82815"/>
        <dbReference type="ChEBI" id="CHEBI:456215"/>
        <dbReference type="EC" id="6.2.1.44"/>
    </reaction>
    <physiologicalReaction direction="left-to-right" evidence="3">
        <dbReference type="Rhea" id="RHEA:43053"/>
    </physiologicalReaction>
</comment>
<organism evidence="8 9">
    <name type="scientific">Rhodopseudomonas palustris</name>
    <dbReference type="NCBI Taxonomy" id="1076"/>
    <lineage>
        <taxon>Bacteria</taxon>
        <taxon>Pseudomonadati</taxon>
        <taxon>Pseudomonadota</taxon>
        <taxon>Alphaproteobacteria</taxon>
        <taxon>Hyphomicrobiales</taxon>
        <taxon>Nitrobacteraceae</taxon>
        <taxon>Rhodopseudomonas</taxon>
    </lineage>
</organism>
<dbReference type="SUPFAM" id="SSF56801">
    <property type="entry name" value="Acetyl-CoA synthetase-like"/>
    <property type="match status" value="1"/>
</dbReference>